<accession>A0A6L8W7V1</accession>
<evidence type="ECO:0000313" key="5">
    <source>
        <dbReference type="Proteomes" id="UP000476030"/>
    </source>
</evidence>
<evidence type="ECO:0000313" key="4">
    <source>
        <dbReference type="EMBL" id="MZR31201.1"/>
    </source>
</evidence>
<dbReference type="AlphaFoldDB" id="A0A6L8W7V1"/>
<name>A0A6L8W7V1_9PROT</name>
<evidence type="ECO:0000259" key="3">
    <source>
        <dbReference type="SMART" id="SM01008"/>
    </source>
</evidence>
<dbReference type="InterPro" id="IPR016208">
    <property type="entry name" value="Ald_Oxase/xanthine_DH-like"/>
</dbReference>
<dbReference type="GO" id="GO:0016491">
    <property type="term" value="F:oxidoreductase activity"/>
    <property type="evidence" value="ECO:0007669"/>
    <property type="project" value="UniProtKB-KW"/>
</dbReference>
<gene>
    <name evidence="4" type="ORF">GQE98_11225</name>
</gene>
<evidence type="ECO:0000256" key="2">
    <source>
        <dbReference type="ARBA" id="ARBA00023002"/>
    </source>
</evidence>
<dbReference type="Gene3D" id="3.30.365.10">
    <property type="entry name" value="Aldehyde oxidase/xanthine dehydrogenase, molybdopterin binding domain"/>
    <property type="match status" value="4"/>
</dbReference>
<dbReference type="InterPro" id="IPR037165">
    <property type="entry name" value="AldOxase/xan_DH_Mopterin-bd_sf"/>
</dbReference>
<feature type="domain" description="Aldehyde oxidase/xanthine dehydrogenase a/b hammerhead" evidence="3">
    <location>
        <begin position="28"/>
        <end position="137"/>
    </location>
</feature>
<sequence>MSNDPDVKERETGIGARLIRKEDDRYLNGKGRYIADMRMTGMLELAFLRSPLAHAKIISQTKPEQSDNRVFLGRDLEGVSGIRAVSGLPGFRPSTQPILADEKVRHVGEPIAACLADSRAKAEDLAEKIDVVFDELPAVHDMTKARDKESPLLHEDWEENSFLESNADINFEAAIAEADVIIKRSFKTARQCMAPIEGRGLIAVWDRNLELLTLYSATQMPHIVRTGLADCLNMDHGQIRVVAPDVGGGFGYKGILLAEEVCACFLAMKLDRPIRWIEDRREHLIAGANCREHSYEITGYAKADGELLAVDCTAIVDSGAYSSYPFSACLEAAQVASILPGPYVMKGFRCKTWSVATNKPPILPFRGVARTGVCFALEVLLDGIARELKITPEAIRARNLVQPEQMPFTNITNKFFDSGDYPEALKRAVAAIDMEGIRAEQKSQTGRTRIGVGLSIFCEQGAHGTSVYHGWGIPMVPGFEQATARLTPDGGLELRVGVHSHGQSLETTLAQIANSEIGIDPEKIKLVHGDTASTPYSTGTWGSRCIVMAGGAVGSACELLGERVRKIAGHLMQADPADIKLEGGMASAGSSTISIEEVARTWYLKPQLLPDDVDPRGLDVVAGYKTTKDTGTFSYACHAVKVEVDMDLGHVRLLDYVIIEDAGTMINPMVVDGQVYGGAAQGIGTALFEEMCFDASGQPLASTLADYHLPLASDLPNIRIEHMETPSPLSRFGQKGIGESGAIGPPAAIANAVNDALSFIGAEVAEVPMTPERVLSAIAQAEFSKTTEGDVA</sequence>
<comment type="caution">
    <text evidence="4">The sequence shown here is derived from an EMBL/GenBank/DDBJ whole genome shotgun (WGS) entry which is preliminary data.</text>
</comment>
<dbReference type="RefSeq" id="WP_161315727.1">
    <property type="nucleotide sequence ID" value="NZ_WTUW01000002.1"/>
</dbReference>
<dbReference type="GO" id="GO:0005506">
    <property type="term" value="F:iron ion binding"/>
    <property type="evidence" value="ECO:0007669"/>
    <property type="project" value="InterPro"/>
</dbReference>
<dbReference type="SMART" id="SM01008">
    <property type="entry name" value="Ald_Xan_dh_C"/>
    <property type="match status" value="1"/>
</dbReference>
<dbReference type="Pfam" id="PF01315">
    <property type="entry name" value="Ald_Xan_dh_C"/>
    <property type="match status" value="1"/>
</dbReference>
<keyword evidence="5" id="KW-1185">Reference proteome</keyword>
<dbReference type="InterPro" id="IPR008274">
    <property type="entry name" value="AldOxase/xan_DH_MoCoBD1"/>
</dbReference>
<dbReference type="SUPFAM" id="SSF54665">
    <property type="entry name" value="CO dehydrogenase molybdoprotein N-domain-like"/>
    <property type="match status" value="1"/>
</dbReference>
<keyword evidence="2" id="KW-0560">Oxidoreductase</keyword>
<protein>
    <submittedName>
        <fullName evidence="4">Molybdopterin-dependent oxidoreductase</fullName>
    </submittedName>
</protein>
<dbReference type="InterPro" id="IPR046867">
    <property type="entry name" value="AldOxase/xan_DH_MoCoBD2"/>
</dbReference>
<dbReference type="PANTHER" id="PTHR11908">
    <property type="entry name" value="XANTHINE DEHYDROGENASE"/>
    <property type="match status" value="1"/>
</dbReference>
<evidence type="ECO:0000256" key="1">
    <source>
        <dbReference type="ARBA" id="ARBA00022505"/>
    </source>
</evidence>
<dbReference type="Proteomes" id="UP000476030">
    <property type="component" value="Unassembled WGS sequence"/>
</dbReference>
<dbReference type="Pfam" id="PF02738">
    <property type="entry name" value="MoCoBD_1"/>
    <property type="match status" value="1"/>
</dbReference>
<dbReference type="InterPro" id="IPR000674">
    <property type="entry name" value="Ald_Oxase/Xan_DH_a/b"/>
</dbReference>
<dbReference type="SUPFAM" id="SSF56003">
    <property type="entry name" value="Molybdenum cofactor-binding domain"/>
    <property type="match status" value="1"/>
</dbReference>
<dbReference type="Gene3D" id="3.90.1170.50">
    <property type="entry name" value="Aldehyde oxidase/xanthine dehydrogenase, a/b hammerhead"/>
    <property type="match status" value="1"/>
</dbReference>
<dbReference type="PANTHER" id="PTHR11908:SF132">
    <property type="entry name" value="ALDEHYDE OXIDASE 1-RELATED"/>
    <property type="match status" value="1"/>
</dbReference>
<organism evidence="4 5">
    <name type="scientific">Sneathiella litorea</name>
    <dbReference type="NCBI Taxonomy" id="2606216"/>
    <lineage>
        <taxon>Bacteria</taxon>
        <taxon>Pseudomonadati</taxon>
        <taxon>Pseudomonadota</taxon>
        <taxon>Alphaproteobacteria</taxon>
        <taxon>Sneathiellales</taxon>
        <taxon>Sneathiellaceae</taxon>
        <taxon>Sneathiella</taxon>
    </lineage>
</organism>
<dbReference type="Pfam" id="PF20256">
    <property type="entry name" value="MoCoBD_2"/>
    <property type="match status" value="1"/>
</dbReference>
<keyword evidence="1" id="KW-0500">Molybdenum</keyword>
<dbReference type="EMBL" id="WTUW01000002">
    <property type="protein sequence ID" value="MZR31201.1"/>
    <property type="molecule type" value="Genomic_DNA"/>
</dbReference>
<reference evidence="4 5" key="1">
    <citation type="submission" date="2019-12" db="EMBL/GenBank/DDBJ databases">
        <title>Snethiella sp. nov. sp. isolated from sea sand.</title>
        <authorList>
            <person name="Kim J."/>
            <person name="Jeong S.E."/>
            <person name="Jung H.S."/>
            <person name="Jeon C.O."/>
        </authorList>
    </citation>
    <scope>NUCLEOTIDE SEQUENCE [LARGE SCALE GENOMIC DNA]</scope>
    <source>
        <strain evidence="4 5">DP05</strain>
    </source>
</reference>
<proteinExistence type="predicted"/>
<dbReference type="InterPro" id="IPR036856">
    <property type="entry name" value="Ald_Oxase/Xan_DH_a/b_sf"/>
</dbReference>